<proteinExistence type="predicted"/>
<keyword evidence="2" id="KW-1185">Reference proteome</keyword>
<feature type="non-terminal residue" evidence="1">
    <location>
        <position position="1"/>
    </location>
</feature>
<dbReference type="Proteomes" id="UP001345963">
    <property type="component" value="Unassembled WGS sequence"/>
</dbReference>
<dbReference type="EMBL" id="JAHUTI010049202">
    <property type="protein sequence ID" value="MED6247235.1"/>
    <property type="molecule type" value="Genomic_DNA"/>
</dbReference>
<gene>
    <name evidence="1" type="ORF">ATANTOWER_013619</name>
</gene>
<sequence length="77" mass="8309">VTYSSVLVTRTTFRSSRLLGAKVVEDTSLVGHGEAGAYLQQSLGGRRGRTWTGRQSIAGQQIKMGPHPDLPICLNIN</sequence>
<reference evidence="1 2" key="1">
    <citation type="submission" date="2021-07" db="EMBL/GenBank/DDBJ databases">
        <authorList>
            <person name="Palmer J.M."/>
        </authorList>
    </citation>
    <scope>NUCLEOTIDE SEQUENCE [LARGE SCALE GENOMIC DNA]</scope>
    <source>
        <strain evidence="1 2">AT_MEX2019</strain>
        <tissue evidence="1">Muscle</tissue>
    </source>
</reference>
<protein>
    <submittedName>
        <fullName evidence="1">Uncharacterized protein</fullName>
    </submittedName>
</protein>
<organism evidence="1 2">
    <name type="scientific">Ataeniobius toweri</name>
    <dbReference type="NCBI Taxonomy" id="208326"/>
    <lineage>
        <taxon>Eukaryota</taxon>
        <taxon>Metazoa</taxon>
        <taxon>Chordata</taxon>
        <taxon>Craniata</taxon>
        <taxon>Vertebrata</taxon>
        <taxon>Euteleostomi</taxon>
        <taxon>Actinopterygii</taxon>
        <taxon>Neopterygii</taxon>
        <taxon>Teleostei</taxon>
        <taxon>Neoteleostei</taxon>
        <taxon>Acanthomorphata</taxon>
        <taxon>Ovalentaria</taxon>
        <taxon>Atherinomorphae</taxon>
        <taxon>Cyprinodontiformes</taxon>
        <taxon>Goodeidae</taxon>
        <taxon>Ataeniobius</taxon>
    </lineage>
</organism>
<accession>A0ABU7BAX7</accession>
<evidence type="ECO:0000313" key="2">
    <source>
        <dbReference type="Proteomes" id="UP001345963"/>
    </source>
</evidence>
<comment type="caution">
    <text evidence="1">The sequence shown here is derived from an EMBL/GenBank/DDBJ whole genome shotgun (WGS) entry which is preliminary data.</text>
</comment>
<name>A0ABU7BAX7_9TELE</name>
<evidence type="ECO:0000313" key="1">
    <source>
        <dbReference type="EMBL" id="MED6247235.1"/>
    </source>
</evidence>